<reference evidence="2 3" key="1">
    <citation type="submission" date="2022-12" db="EMBL/GenBank/DDBJ databases">
        <title>Chromosome-level genome of Tegillarca granosa.</title>
        <authorList>
            <person name="Kim J."/>
        </authorList>
    </citation>
    <scope>NUCLEOTIDE SEQUENCE [LARGE SCALE GENOMIC DNA]</scope>
    <source>
        <strain evidence="2">Teg-2019</strain>
        <tissue evidence="2">Adductor muscle</tissue>
    </source>
</reference>
<dbReference type="SUPFAM" id="SSF52200">
    <property type="entry name" value="Toll/Interleukin receptor TIR domain"/>
    <property type="match status" value="1"/>
</dbReference>
<comment type="caution">
    <text evidence="2">The sequence shown here is derived from an EMBL/GenBank/DDBJ whole genome shotgun (WGS) entry which is preliminary data.</text>
</comment>
<gene>
    <name evidence="2" type="ORF">KUTeg_015721</name>
</gene>
<keyword evidence="1" id="KW-0472">Membrane</keyword>
<evidence type="ECO:0000256" key="1">
    <source>
        <dbReference type="SAM" id="Phobius"/>
    </source>
</evidence>
<evidence type="ECO:0000313" key="2">
    <source>
        <dbReference type="EMBL" id="KAJ8306680.1"/>
    </source>
</evidence>
<feature type="transmembrane region" description="Helical" evidence="1">
    <location>
        <begin position="84"/>
        <end position="107"/>
    </location>
</feature>
<accession>A0ABQ9ENE1</accession>
<dbReference type="Gene3D" id="3.40.50.10140">
    <property type="entry name" value="Toll/interleukin-1 receptor homology (TIR) domain"/>
    <property type="match status" value="1"/>
</dbReference>
<sequence>MKKEGFYNTPYESEYWMTFAPCRKAENCPQLKSNDVMTANNRTWYYVAHPRFDVTGYISTENALKWRCGSEEELLVKGDYFTTWKIAVVSSISFLILVLLISALVLIRRRKRGLKLTIHDEEHYEDKHFKEEHDVFVSYCREDWDWVRKTLFEKLRHEGYSSVTRDLKGEKKKKTMKTDRHAVA</sequence>
<evidence type="ECO:0000313" key="3">
    <source>
        <dbReference type="Proteomes" id="UP001217089"/>
    </source>
</evidence>
<dbReference type="Proteomes" id="UP001217089">
    <property type="component" value="Unassembled WGS sequence"/>
</dbReference>
<name>A0ABQ9ENE1_TEGGR</name>
<keyword evidence="1" id="KW-0812">Transmembrane</keyword>
<keyword evidence="3" id="KW-1185">Reference proteome</keyword>
<dbReference type="EMBL" id="JARBDR010000811">
    <property type="protein sequence ID" value="KAJ8306680.1"/>
    <property type="molecule type" value="Genomic_DNA"/>
</dbReference>
<proteinExistence type="predicted"/>
<dbReference type="InterPro" id="IPR035897">
    <property type="entry name" value="Toll_tir_struct_dom_sf"/>
</dbReference>
<keyword evidence="1" id="KW-1133">Transmembrane helix</keyword>
<organism evidence="2 3">
    <name type="scientific">Tegillarca granosa</name>
    <name type="common">Malaysian cockle</name>
    <name type="synonym">Anadara granosa</name>
    <dbReference type="NCBI Taxonomy" id="220873"/>
    <lineage>
        <taxon>Eukaryota</taxon>
        <taxon>Metazoa</taxon>
        <taxon>Spiralia</taxon>
        <taxon>Lophotrochozoa</taxon>
        <taxon>Mollusca</taxon>
        <taxon>Bivalvia</taxon>
        <taxon>Autobranchia</taxon>
        <taxon>Pteriomorphia</taxon>
        <taxon>Arcoida</taxon>
        <taxon>Arcoidea</taxon>
        <taxon>Arcidae</taxon>
        <taxon>Tegillarca</taxon>
    </lineage>
</organism>
<protein>
    <submittedName>
        <fullName evidence="2">Uncharacterized protein</fullName>
    </submittedName>
</protein>